<organism evidence="1 2">
    <name type="scientific">Kribbella koreensis</name>
    <dbReference type="NCBI Taxonomy" id="57909"/>
    <lineage>
        <taxon>Bacteria</taxon>
        <taxon>Bacillati</taxon>
        <taxon>Actinomycetota</taxon>
        <taxon>Actinomycetes</taxon>
        <taxon>Propionibacteriales</taxon>
        <taxon>Kribbellaceae</taxon>
        <taxon>Kribbella</taxon>
    </lineage>
</organism>
<protein>
    <submittedName>
        <fullName evidence="1">Uncharacterized protein</fullName>
    </submittedName>
</protein>
<evidence type="ECO:0000313" key="2">
    <source>
        <dbReference type="Proteomes" id="UP001500542"/>
    </source>
</evidence>
<name>A0ABN1QLW8_9ACTN</name>
<accession>A0ABN1QLW8</accession>
<comment type="caution">
    <text evidence="1">The sequence shown here is derived from an EMBL/GenBank/DDBJ whole genome shotgun (WGS) entry which is preliminary data.</text>
</comment>
<proteinExistence type="predicted"/>
<dbReference type="RefSeq" id="WP_343971615.1">
    <property type="nucleotide sequence ID" value="NZ_BAAAHK010000008.1"/>
</dbReference>
<dbReference type="EMBL" id="BAAAHK010000008">
    <property type="protein sequence ID" value="GAA0944595.1"/>
    <property type="molecule type" value="Genomic_DNA"/>
</dbReference>
<reference evidence="1 2" key="1">
    <citation type="journal article" date="2019" name="Int. J. Syst. Evol. Microbiol.">
        <title>The Global Catalogue of Microorganisms (GCM) 10K type strain sequencing project: providing services to taxonomists for standard genome sequencing and annotation.</title>
        <authorList>
            <consortium name="The Broad Institute Genomics Platform"/>
            <consortium name="The Broad Institute Genome Sequencing Center for Infectious Disease"/>
            <person name="Wu L."/>
            <person name="Ma J."/>
        </authorList>
    </citation>
    <scope>NUCLEOTIDE SEQUENCE [LARGE SCALE GENOMIC DNA]</scope>
    <source>
        <strain evidence="1 2">JCM 10977</strain>
    </source>
</reference>
<keyword evidence="2" id="KW-1185">Reference proteome</keyword>
<evidence type="ECO:0000313" key="1">
    <source>
        <dbReference type="EMBL" id="GAA0944595.1"/>
    </source>
</evidence>
<dbReference type="Proteomes" id="UP001500542">
    <property type="component" value="Unassembled WGS sequence"/>
</dbReference>
<sequence length="268" mass="30883">MTTDPRFKYELPGDSDYIENWVEIFVDCLNLGARREDTDYLFGVLESRTVREKLNSGQISARAASTPLGILTLVRLYLDFIGLDTVPPAGGWKLSVAPTTSADHLSSSIVNEIEWGRREVFLRRFYVELRDKEQAALECCRGSDIQSWDDLWSAWLYFNARRSATNRFAPAVWLGECRPAWLERMFPEEERRGFMQADVEREEAGADIHAAMALYASDGAQETLRKFVEGYARRHGSFSARLKLRELRQTYSVTPWNYAAWESRLKDE</sequence>
<gene>
    <name evidence="1" type="ORF">GCM10009554_38870</name>
</gene>